<dbReference type="Proteomes" id="UP001177003">
    <property type="component" value="Chromosome 0"/>
</dbReference>
<name>A0AA35V4L9_LACSI</name>
<keyword evidence="2" id="KW-1185">Reference proteome</keyword>
<accession>A0AA35V4L9</accession>
<protein>
    <submittedName>
        <fullName evidence="1">Uncharacterized protein</fullName>
    </submittedName>
</protein>
<evidence type="ECO:0000313" key="2">
    <source>
        <dbReference type="Proteomes" id="UP001177003"/>
    </source>
</evidence>
<reference evidence="1" key="1">
    <citation type="submission" date="2023-04" db="EMBL/GenBank/DDBJ databases">
        <authorList>
            <person name="Vijverberg K."/>
            <person name="Xiong W."/>
            <person name="Schranz E."/>
        </authorList>
    </citation>
    <scope>NUCLEOTIDE SEQUENCE</scope>
</reference>
<evidence type="ECO:0000313" key="1">
    <source>
        <dbReference type="EMBL" id="CAI9264710.1"/>
    </source>
</evidence>
<organism evidence="1 2">
    <name type="scientific">Lactuca saligna</name>
    <name type="common">Willowleaf lettuce</name>
    <dbReference type="NCBI Taxonomy" id="75948"/>
    <lineage>
        <taxon>Eukaryota</taxon>
        <taxon>Viridiplantae</taxon>
        <taxon>Streptophyta</taxon>
        <taxon>Embryophyta</taxon>
        <taxon>Tracheophyta</taxon>
        <taxon>Spermatophyta</taxon>
        <taxon>Magnoliopsida</taxon>
        <taxon>eudicotyledons</taxon>
        <taxon>Gunneridae</taxon>
        <taxon>Pentapetalae</taxon>
        <taxon>asterids</taxon>
        <taxon>campanulids</taxon>
        <taxon>Asterales</taxon>
        <taxon>Asteraceae</taxon>
        <taxon>Cichorioideae</taxon>
        <taxon>Cichorieae</taxon>
        <taxon>Lactucinae</taxon>
        <taxon>Lactuca</taxon>
    </lineage>
</organism>
<gene>
    <name evidence="1" type="ORF">LSALG_LOCUS5346</name>
</gene>
<sequence>MRHSLVDHALSMIENVPLIHLSKAFSTARYLESGSIITFEVGTQQTSITKAGFSQLLGFPASRDLIDPESISSSSILEMFFQKGYLENLAILSKFKKPNLPPMWNGIFNLIFKSFSERVTGFDSANKLFLAILYRIF</sequence>
<dbReference type="AlphaFoldDB" id="A0AA35V4L9"/>
<proteinExistence type="predicted"/>
<dbReference type="EMBL" id="OX465086">
    <property type="protein sequence ID" value="CAI9264710.1"/>
    <property type="molecule type" value="Genomic_DNA"/>
</dbReference>